<dbReference type="AlphaFoldDB" id="A0A078A0L9"/>
<gene>
    <name evidence="2" type="primary">Contig11615.g12437</name>
    <name evidence="2" type="ORF">STYLEM_4746</name>
</gene>
<dbReference type="Proteomes" id="UP000039865">
    <property type="component" value="Unassembled WGS sequence"/>
</dbReference>
<keyword evidence="1" id="KW-0732">Signal</keyword>
<keyword evidence="3" id="KW-1185">Reference proteome</keyword>
<dbReference type="EMBL" id="CCKQ01004589">
    <property type="protein sequence ID" value="CDW75751.1"/>
    <property type="molecule type" value="Genomic_DNA"/>
</dbReference>
<feature type="chain" id="PRO_5001729144" evidence="1">
    <location>
        <begin position="22"/>
        <end position="346"/>
    </location>
</feature>
<evidence type="ECO:0000313" key="3">
    <source>
        <dbReference type="Proteomes" id="UP000039865"/>
    </source>
</evidence>
<reference evidence="2 3" key="1">
    <citation type="submission" date="2014-06" db="EMBL/GenBank/DDBJ databases">
        <authorList>
            <person name="Swart Estienne"/>
        </authorList>
    </citation>
    <scope>NUCLEOTIDE SEQUENCE [LARGE SCALE GENOMIC DNA]</scope>
    <source>
        <strain evidence="2 3">130c</strain>
    </source>
</reference>
<proteinExistence type="predicted"/>
<name>A0A078A0L9_STYLE</name>
<evidence type="ECO:0000313" key="2">
    <source>
        <dbReference type="EMBL" id="CDW75751.1"/>
    </source>
</evidence>
<accession>A0A078A0L9</accession>
<evidence type="ECO:0000256" key="1">
    <source>
        <dbReference type="SAM" id="SignalP"/>
    </source>
</evidence>
<protein>
    <submittedName>
        <fullName evidence="2">Uncharacterized protein</fullName>
    </submittedName>
</protein>
<organism evidence="2 3">
    <name type="scientific">Stylonychia lemnae</name>
    <name type="common">Ciliate</name>
    <dbReference type="NCBI Taxonomy" id="5949"/>
    <lineage>
        <taxon>Eukaryota</taxon>
        <taxon>Sar</taxon>
        <taxon>Alveolata</taxon>
        <taxon>Ciliophora</taxon>
        <taxon>Intramacronucleata</taxon>
        <taxon>Spirotrichea</taxon>
        <taxon>Stichotrichia</taxon>
        <taxon>Sporadotrichida</taxon>
        <taxon>Oxytrichidae</taxon>
        <taxon>Stylonychinae</taxon>
        <taxon>Stylonychia</taxon>
    </lineage>
</organism>
<sequence>MFRLITLSVALFLGKVTMLECQLDDSDYCTRMIGSPANCVMNEFNEAYVCKTLQQLSKDSLNAQQSQKFKLMAFVPQNKYDDCYCGVCPKAQDSMGKCESQGSGKSCVLIQGDYMSEDNNAVTQAWKACMTDYELSTAKTNLVNSGYQNIDSTRFAISDPTMLKKPYTCISNFKFYVKKTGQCNNLRFGMDSEVGIDELTEPIDYSATCNGVSVTKGTQDDDIDITLKSEQGCIIKLSGDGTQTKTTFTLYGKQNSLKNLVYFRDRDDTWNPMDIDDQLIIDAKEKKDYTLLIMNTDTAADMIKIKYSLSQDADADVGSGSGGGSNGLYLVVSMAALAMSVLGLLI</sequence>
<feature type="signal peptide" evidence="1">
    <location>
        <begin position="1"/>
        <end position="21"/>
    </location>
</feature>
<dbReference type="InParanoid" id="A0A078A0L9"/>